<dbReference type="InterPro" id="IPR011990">
    <property type="entry name" value="TPR-like_helical_dom_sf"/>
</dbReference>
<dbReference type="PROSITE" id="PS51375">
    <property type="entry name" value="PPR"/>
    <property type="match status" value="8"/>
</dbReference>
<feature type="repeat" description="PPR" evidence="3">
    <location>
        <begin position="430"/>
        <end position="465"/>
    </location>
</feature>
<dbReference type="Pfam" id="PF12854">
    <property type="entry name" value="PPR_1"/>
    <property type="match status" value="2"/>
</dbReference>
<evidence type="ECO:0000256" key="2">
    <source>
        <dbReference type="ARBA" id="ARBA00022737"/>
    </source>
</evidence>
<protein>
    <submittedName>
        <fullName evidence="4">Uncharacterized protein</fullName>
    </submittedName>
</protein>
<dbReference type="GO" id="GO:0003729">
    <property type="term" value="F:mRNA binding"/>
    <property type="evidence" value="ECO:0007669"/>
    <property type="project" value="TreeGrafter"/>
</dbReference>
<dbReference type="Proteomes" id="UP000231279">
    <property type="component" value="Unassembled WGS sequence"/>
</dbReference>
<feature type="repeat" description="PPR" evidence="3">
    <location>
        <begin position="150"/>
        <end position="184"/>
    </location>
</feature>
<feature type="repeat" description="PPR" evidence="3">
    <location>
        <begin position="255"/>
        <end position="289"/>
    </location>
</feature>
<dbReference type="EMBL" id="NKXS01001263">
    <property type="protein sequence ID" value="PIN19523.1"/>
    <property type="molecule type" value="Genomic_DNA"/>
</dbReference>
<dbReference type="NCBIfam" id="TIGR00756">
    <property type="entry name" value="PPR"/>
    <property type="match status" value="7"/>
</dbReference>
<proteinExistence type="inferred from homology"/>
<evidence type="ECO:0000256" key="3">
    <source>
        <dbReference type="PROSITE-ProRule" id="PRU00708"/>
    </source>
</evidence>
<dbReference type="Gene3D" id="1.25.40.10">
    <property type="entry name" value="Tetratricopeptide repeat domain"/>
    <property type="match status" value="4"/>
</dbReference>
<feature type="repeat" description="PPR" evidence="3">
    <location>
        <begin position="325"/>
        <end position="359"/>
    </location>
</feature>
<dbReference type="PANTHER" id="PTHR47933:SF11">
    <property type="entry name" value="PENTATRICOPEPTIDE REPEAT-CONTAINING PROTEIN 2"/>
    <property type="match status" value="1"/>
</dbReference>
<feature type="repeat" description="PPR" evidence="3">
    <location>
        <begin position="290"/>
        <end position="324"/>
    </location>
</feature>
<dbReference type="AlphaFoldDB" id="A0A2G9HPZ9"/>
<accession>A0A2G9HPZ9</accession>
<sequence>MAIRSLLHSFFSHPQNPTKIHKFLNPKHFSSHSITLNTQQVLSKPSSQHLVSELSRILSDYRNPQHDIESALAPFVSKLSTNLVEQVLKRCKNLGFSAHRFFLWAQKIPGFQHSKESYHILVDILGSSRQFPFLWDFLVEMKRTGSCEISREIFWVVFRAYSRANLPGDAIRAFNKMVDFGIRPCVDDLDQLLYALCKRKHVKHAQEFFDRIKGCDLDPTVKTYSILMKGWGDIGESGGAQKLFDEMLQRGLEVDLLAWNSVLDAVCKGGKVDEAYELFRGMRSKGLEPDAYSYSIFIYASCDANDLHTAFRVLDSMKRYNLVPNVFTYNCIIKKLCKNEKINEAYELLDEMIMRGVKPDTWSYNTILAYHCDRNEVNKATRLFSKMDQDGCQPDRHTYNMLLKMLIRIGRFDRVEKVWYSMEERGFHPTVSTYAVMIHGFCKKKGKLEEAYKYFEMMIDEGIPPYTTTCELLRNKLIGWGYAEQTDILADKMERSTSQSIQEAANLMRGNRASVGLRNEEEFSDDVDT</sequence>
<keyword evidence="2" id="KW-0677">Repeat</keyword>
<organism evidence="4 5">
    <name type="scientific">Handroanthus impetiginosus</name>
    <dbReference type="NCBI Taxonomy" id="429701"/>
    <lineage>
        <taxon>Eukaryota</taxon>
        <taxon>Viridiplantae</taxon>
        <taxon>Streptophyta</taxon>
        <taxon>Embryophyta</taxon>
        <taxon>Tracheophyta</taxon>
        <taxon>Spermatophyta</taxon>
        <taxon>Magnoliopsida</taxon>
        <taxon>eudicotyledons</taxon>
        <taxon>Gunneridae</taxon>
        <taxon>Pentapetalae</taxon>
        <taxon>asterids</taxon>
        <taxon>lamiids</taxon>
        <taxon>Lamiales</taxon>
        <taxon>Bignoniaceae</taxon>
        <taxon>Crescentiina</taxon>
        <taxon>Tabebuia alliance</taxon>
        <taxon>Handroanthus</taxon>
    </lineage>
</organism>
<dbReference type="STRING" id="429701.A0A2G9HPZ9"/>
<reference evidence="5" key="1">
    <citation type="journal article" date="2018" name="Gigascience">
        <title>Genome assembly of the Pink Ipe (Handroanthus impetiginosus, Bignoniaceae), a highly valued, ecologically keystone Neotropical timber forest tree.</title>
        <authorList>
            <person name="Silva-Junior O.B."/>
            <person name="Grattapaglia D."/>
            <person name="Novaes E."/>
            <person name="Collevatti R.G."/>
        </authorList>
    </citation>
    <scope>NUCLEOTIDE SEQUENCE [LARGE SCALE GENOMIC DNA]</scope>
    <source>
        <strain evidence="5">cv. UFG-1</strain>
    </source>
</reference>
<dbReference type="OrthoDB" id="185373at2759"/>
<evidence type="ECO:0000313" key="5">
    <source>
        <dbReference type="Proteomes" id="UP000231279"/>
    </source>
</evidence>
<dbReference type="Pfam" id="PF13812">
    <property type="entry name" value="PPR_3"/>
    <property type="match status" value="1"/>
</dbReference>
<gene>
    <name evidence="4" type="ORF">CDL12_07797</name>
</gene>
<feature type="repeat" description="PPR" evidence="3">
    <location>
        <begin position="360"/>
        <end position="394"/>
    </location>
</feature>
<feature type="repeat" description="PPR" evidence="3">
    <location>
        <begin position="395"/>
        <end position="429"/>
    </location>
</feature>
<dbReference type="InterPro" id="IPR051240">
    <property type="entry name" value="Mito_RNA-Proc/Resp"/>
</dbReference>
<dbReference type="InterPro" id="IPR002885">
    <property type="entry name" value="PPR_rpt"/>
</dbReference>
<dbReference type="PANTHER" id="PTHR47933">
    <property type="entry name" value="PENTATRICOPEPTIDE REPEAT-CONTAINING PROTEIN 1, MITOCHONDRIAL"/>
    <property type="match status" value="1"/>
</dbReference>
<dbReference type="Pfam" id="PF13041">
    <property type="entry name" value="PPR_2"/>
    <property type="match status" value="2"/>
</dbReference>
<name>A0A2G9HPZ9_9LAMI</name>
<comment type="caution">
    <text evidence="4">The sequence shown here is derived from an EMBL/GenBank/DDBJ whole genome shotgun (WGS) entry which is preliminary data.</text>
</comment>
<feature type="repeat" description="PPR" evidence="3">
    <location>
        <begin position="220"/>
        <end position="254"/>
    </location>
</feature>
<comment type="similarity">
    <text evidence="1">Belongs to the PPR family. P subfamily.</text>
</comment>
<evidence type="ECO:0000313" key="4">
    <source>
        <dbReference type="EMBL" id="PIN19523.1"/>
    </source>
</evidence>
<keyword evidence="5" id="KW-1185">Reference proteome</keyword>
<evidence type="ECO:0000256" key="1">
    <source>
        <dbReference type="ARBA" id="ARBA00007626"/>
    </source>
</evidence>